<keyword evidence="1" id="KW-1133">Transmembrane helix</keyword>
<feature type="transmembrane region" description="Helical" evidence="1">
    <location>
        <begin position="142"/>
        <end position="163"/>
    </location>
</feature>
<dbReference type="EMBL" id="QFFM01000015">
    <property type="protein sequence ID" value="PWG64745.1"/>
    <property type="molecule type" value="Genomic_DNA"/>
</dbReference>
<protein>
    <submittedName>
        <fullName evidence="2">Uncharacterized protein</fullName>
    </submittedName>
</protein>
<evidence type="ECO:0000256" key="1">
    <source>
        <dbReference type="SAM" id="Phobius"/>
    </source>
</evidence>
<accession>A0A2U2N6C2</accession>
<dbReference type="RefSeq" id="WP_109057348.1">
    <property type="nucleotide sequence ID" value="NZ_QFFM01000015.1"/>
</dbReference>
<proteinExistence type="predicted"/>
<keyword evidence="1" id="KW-0472">Membrane</keyword>
<feature type="transmembrane region" description="Helical" evidence="1">
    <location>
        <begin position="103"/>
        <end position="130"/>
    </location>
</feature>
<gene>
    <name evidence="2" type="ORF">DF196_08085</name>
</gene>
<dbReference type="OrthoDB" id="3231180at2"/>
<feature type="transmembrane region" description="Helical" evidence="1">
    <location>
        <begin position="198"/>
        <end position="216"/>
    </location>
</feature>
<evidence type="ECO:0000313" key="2">
    <source>
        <dbReference type="EMBL" id="PWG64745.1"/>
    </source>
</evidence>
<name>A0A2U2N6C2_9BIFI</name>
<feature type="transmembrane region" description="Helical" evidence="1">
    <location>
        <begin position="60"/>
        <end position="82"/>
    </location>
</feature>
<keyword evidence="3" id="KW-1185">Reference proteome</keyword>
<evidence type="ECO:0000313" key="3">
    <source>
        <dbReference type="Proteomes" id="UP000245876"/>
    </source>
</evidence>
<sequence>MKAILWKDWTLLRTSRLYMAFAVGMWLFIPIMVAVLAVSSPQDAATASGAWSFGESLAGWYGYIASILALGTLFSNSTTMDFNAAPQSDGTLENWRSSGRPMLWYCVAKSLLPVIIAEFMTLTNVGYLIWAGLDASTNVMQVIYVVATPALLAFAAEQLYLALHAGSMGSLSLATILASVPMLILTMLTFLVSRFWSLTALLIFALAVMGATVISCNRRYPTVLRPIG</sequence>
<organism evidence="2 3">
    <name type="scientific">Bifidobacterium callitrichidarum</name>
    <dbReference type="NCBI Taxonomy" id="2052941"/>
    <lineage>
        <taxon>Bacteria</taxon>
        <taxon>Bacillati</taxon>
        <taxon>Actinomycetota</taxon>
        <taxon>Actinomycetes</taxon>
        <taxon>Bifidobacteriales</taxon>
        <taxon>Bifidobacteriaceae</taxon>
        <taxon>Bifidobacterium</taxon>
    </lineage>
</organism>
<dbReference type="AlphaFoldDB" id="A0A2U2N6C2"/>
<reference evidence="2 3" key="1">
    <citation type="journal article" date="2018" name="Int. J. Syst. Evol. Microbiol.">
        <title>Bifidobacterium callitrichidarum sp. nov. from the faeces of the emperor tamarin (Saguinus imperator).</title>
        <authorList>
            <person name="Modesto M."/>
            <person name="Michelini S."/>
            <person name="Sansosti M.C."/>
            <person name="De Filippo C."/>
            <person name="Cavalieri D."/>
            <person name="Qvirist L."/>
            <person name="Andlid T."/>
            <person name="Spiezio C."/>
            <person name="Sandri C."/>
            <person name="Pascarelli S."/>
            <person name="Sgorbati B."/>
            <person name="Mattarelli P."/>
        </authorList>
    </citation>
    <scope>NUCLEOTIDE SEQUENCE [LARGE SCALE GENOMIC DNA]</scope>
    <source>
        <strain evidence="2 3">TRI 5</strain>
    </source>
</reference>
<keyword evidence="1" id="KW-0812">Transmembrane</keyword>
<feature type="transmembrane region" description="Helical" evidence="1">
    <location>
        <begin position="20"/>
        <end position="40"/>
    </location>
</feature>
<dbReference type="Proteomes" id="UP000245876">
    <property type="component" value="Unassembled WGS sequence"/>
</dbReference>
<feature type="transmembrane region" description="Helical" evidence="1">
    <location>
        <begin position="170"/>
        <end position="192"/>
    </location>
</feature>
<comment type="caution">
    <text evidence="2">The sequence shown here is derived from an EMBL/GenBank/DDBJ whole genome shotgun (WGS) entry which is preliminary data.</text>
</comment>